<dbReference type="EMBL" id="JANIEX010000081">
    <property type="protein sequence ID" value="KAJ3574087.1"/>
    <property type="molecule type" value="Genomic_DNA"/>
</dbReference>
<evidence type="ECO:0000256" key="4">
    <source>
        <dbReference type="ARBA" id="ARBA00022617"/>
    </source>
</evidence>
<keyword evidence="10" id="KW-1185">Reference proteome</keyword>
<evidence type="ECO:0000256" key="5">
    <source>
        <dbReference type="ARBA" id="ARBA00022723"/>
    </source>
</evidence>
<evidence type="ECO:0000313" key="10">
    <source>
        <dbReference type="Proteomes" id="UP001213000"/>
    </source>
</evidence>
<evidence type="ECO:0000256" key="1">
    <source>
        <dbReference type="ARBA" id="ARBA00001971"/>
    </source>
</evidence>
<comment type="caution">
    <text evidence="9">The sequence shown here is derived from an EMBL/GenBank/DDBJ whole genome shotgun (WGS) entry which is preliminary data.</text>
</comment>
<dbReference type="Gene3D" id="1.10.630.10">
    <property type="entry name" value="Cytochrome P450"/>
    <property type="match status" value="1"/>
</dbReference>
<accession>A0AAD5VZ03</accession>
<keyword evidence="8" id="KW-0503">Monooxygenase</keyword>
<dbReference type="PRINTS" id="PR00463">
    <property type="entry name" value="EP450I"/>
</dbReference>
<dbReference type="InterPro" id="IPR036396">
    <property type="entry name" value="Cyt_P450_sf"/>
</dbReference>
<keyword evidence="4" id="KW-0349">Heme</keyword>
<keyword evidence="7" id="KW-0408">Iron</keyword>
<reference evidence="9" key="1">
    <citation type="submission" date="2022-07" db="EMBL/GenBank/DDBJ databases">
        <title>Genome Sequence of Leucocoprinus birnbaumii.</title>
        <authorList>
            <person name="Buettner E."/>
        </authorList>
    </citation>
    <scope>NUCLEOTIDE SEQUENCE</scope>
    <source>
        <strain evidence="9">VT141</strain>
    </source>
</reference>
<gene>
    <name evidence="9" type="ORF">NP233_g2006</name>
</gene>
<evidence type="ECO:0000256" key="7">
    <source>
        <dbReference type="ARBA" id="ARBA00023004"/>
    </source>
</evidence>
<keyword evidence="5" id="KW-0479">Metal-binding</keyword>
<name>A0AAD5VZ03_9AGAR</name>
<protein>
    <recommendedName>
        <fullName evidence="11">Cytochrome P450</fullName>
    </recommendedName>
</protein>
<dbReference type="Pfam" id="PF00067">
    <property type="entry name" value="p450"/>
    <property type="match status" value="1"/>
</dbReference>
<dbReference type="PANTHER" id="PTHR46300:SF7">
    <property type="entry name" value="P450, PUTATIVE (EUROFUNG)-RELATED"/>
    <property type="match status" value="1"/>
</dbReference>
<evidence type="ECO:0000256" key="3">
    <source>
        <dbReference type="ARBA" id="ARBA00010617"/>
    </source>
</evidence>
<sequence>MLPWSSPSLTVVAFLLTYYVSRRFKKRLLGRTPPGPKGWPIIGNVSDIPHSKSWLTYMDWRKIYGDIVYVEPFGNPTVILNNLEDIRELLDKRSAITASRPRMVMANELMGWGWDFVHMPHDDLWRQRRKVFHQYFQQKNITTYYPTIRKSTASLLSQLAESPGRFRDHIRQLAAGIILKLTYDHQVTSEDDYYVLLAHKALEGLLQAVHVGSFVVDVIPALAFIPAWFPGASFKRKARRNAKYSTELRDVPFLQAKKRKDAEAIEPCLVSEGLERDGANEEVVKDAAGIAYLAGSDTALQTVSVIEFFFVAMLHYPEVQARAREEIDYIRKKLEV</sequence>
<comment type="cofactor">
    <cofactor evidence="1">
        <name>heme</name>
        <dbReference type="ChEBI" id="CHEBI:30413"/>
    </cofactor>
</comment>
<proteinExistence type="inferred from homology"/>
<dbReference type="AlphaFoldDB" id="A0AAD5VZ03"/>
<evidence type="ECO:0000313" key="9">
    <source>
        <dbReference type="EMBL" id="KAJ3574087.1"/>
    </source>
</evidence>
<dbReference type="InterPro" id="IPR050364">
    <property type="entry name" value="Cytochrome_P450_fung"/>
</dbReference>
<comment type="pathway">
    <text evidence="2">Secondary metabolite biosynthesis.</text>
</comment>
<dbReference type="PANTHER" id="PTHR46300">
    <property type="entry name" value="P450, PUTATIVE (EUROFUNG)-RELATED-RELATED"/>
    <property type="match status" value="1"/>
</dbReference>
<evidence type="ECO:0008006" key="11">
    <source>
        <dbReference type="Google" id="ProtNLM"/>
    </source>
</evidence>
<dbReference type="SUPFAM" id="SSF48264">
    <property type="entry name" value="Cytochrome P450"/>
    <property type="match status" value="1"/>
</dbReference>
<evidence type="ECO:0000256" key="8">
    <source>
        <dbReference type="ARBA" id="ARBA00023033"/>
    </source>
</evidence>
<evidence type="ECO:0000256" key="6">
    <source>
        <dbReference type="ARBA" id="ARBA00023002"/>
    </source>
</evidence>
<dbReference type="Proteomes" id="UP001213000">
    <property type="component" value="Unassembled WGS sequence"/>
</dbReference>
<comment type="similarity">
    <text evidence="3">Belongs to the cytochrome P450 family.</text>
</comment>
<organism evidence="9 10">
    <name type="scientific">Leucocoprinus birnbaumii</name>
    <dbReference type="NCBI Taxonomy" id="56174"/>
    <lineage>
        <taxon>Eukaryota</taxon>
        <taxon>Fungi</taxon>
        <taxon>Dikarya</taxon>
        <taxon>Basidiomycota</taxon>
        <taxon>Agaricomycotina</taxon>
        <taxon>Agaricomycetes</taxon>
        <taxon>Agaricomycetidae</taxon>
        <taxon>Agaricales</taxon>
        <taxon>Agaricineae</taxon>
        <taxon>Agaricaceae</taxon>
        <taxon>Leucocoprinus</taxon>
    </lineage>
</organism>
<dbReference type="GO" id="GO:0016705">
    <property type="term" value="F:oxidoreductase activity, acting on paired donors, with incorporation or reduction of molecular oxygen"/>
    <property type="evidence" value="ECO:0007669"/>
    <property type="project" value="InterPro"/>
</dbReference>
<dbReference type="InterPro" id="IPR001128">
    <property type="entry name" value="Cyt_P450"/>
</dbReference>
<dbReference type="InterPro" id="IPR002401">
    <property type="entry name" value="Cyt_P450_E_grp-I"/>
</dbReference>
<evidence type="ECO:0000256" key="2">
    <source>
        <dbReference type="ARBA" id="ARBA00005179"/>
    </source>
</evidence>
<dbReference type="GO" id="GO:0020037">
    <property type="term" value="F:heme binding"/>
    <property type="evidence" value="ECO:0007669"/>
    <property type="project" value="InterPro"/>
</dbReference>
<dbReference type="GO" id="GO:0004497">
    <property type="term" value="F:monooxygenase activity"/>
    <property type="evidence" value="ECO:0007669"/>
    <property type="project" value="UniProtKB-KW"/>
</dbReference>
<dbReference type="GO" id="GO:0005506">
    <property type="term" value="F:iron ion binding"/>
    <property type="evidence" value="ECO:0007669"/>
    <property type="project" value="InterPro"/>
</dbReference>
<keyword evidence="6" id="KW-0560">Oxidoreductase</keyword>